<organism evidence="1 2">
    <name type="scientific">Podospora appendiculata</name>
    <dbReference type="NCBI Taxonomy" id="314037"/>
    <lineage>
        <taxon>Eukaryota</taxon>
        <taxon>Fungi</taxon>
        <taxon>Dikarya</taxon>
        <taxon>Ascomycota</taxon>
        <taxon>Pezizomycotina</taxon>
        <taxon>Sordariomycetes</taxon>
        <taxon>Sordariomycetidae</taxon>
        <taxon>Sordariales</taxon>
        <taxon>Podosporaceae</taxon>
        <taxon>Podospora</taxon>
    </lineage>
</organism>
<proteinExistence type="predicted"/>
<evidence type="ECO:0000313" key="1">
    <source>
        <dbReference type="EMBL" id="KAK3690332.1"/>
    </source>
</evidence>
<protein>
    <submittedName>
        <fullName evidence="1">Uncharacterized protein</fullName>
    </submittedName>
</protein>
<dbReference type="EMBL" id="JAULSO010000002">
    <property type="protein sequence ID" value="KAK3690332.1"/>
    <property type="molecule type" value="Genomic_DNA"/>
</dbReference>
<sequence>MQSGFLKCVQNVEFSVKLLTSLCPNVKTLTANRLHDVKWNHALPGFKASLRELHGRHHEGHTKFTDANRDQFSTLMLSILPQFPNLEHFACINAYRLPFSPGPEIACLTSLELWQCCFCDFAGFGTVLAQVPALRRLVVESIKTVDAPGPLASKVLVRAPKLEEFHFVYWSLWAYWGGAVDDVANVKALYDARGVTFAMYPDEREQYLLRHAV</sequence>
<gene>
    <name evidence="1" type="ORF">B0T22DRAFT_463368</name>
</gene>
<name>A0AAE1CE82_9PEZI</name>
<evidence type="ECO:0000313" key="2">
    <source>
        <dbReference type="Proteomes" id="UP001270362"/>
    </source>
</evidence>
<comment type="caution">
    <text evidence="1">The sequence shown here is derived from an EMBL/GenBank/DDBJ whole genome shotgun (WGS) entry which is preliminary data.</text>
</comment>
<reference evidence="1" key="2">
    <citation type="submission" date="2023-06" db="EMBL/GenBank/DDBJ databases">
        <authorList>
            <consortium name="Lawrence Berkeley National Laboratory"/>
            <person name="Haridas S."/>
            <person name="Hensen N."/>
            <person name="Bonometti L."/>
            <person name="Westerberg I."/>
            <person name="Brannstrom I.O."/>
            <person name="Guillou S."/>
            <person name="Cros-Aarteil S."/>
            <person name="Calhoun S."/>
            <person name="Kuo A."/>
            <person name="Mondo S."/>
            <person name="Pangilinan J."/>
            <person name="Riley R."/>
            <person name="Labutti K."/>
            <person name="Andreopoulos B."/>
            <person name="Lipzen A."/>
            <person name="Chen C."/>
            <person name="Yanf M."/>
            <person name="Daum C."/>
            <person name="Ng V."/>
            <person name="Clum A."/>
            <person name="Steindorff A."/>
            <person name="Ohm R."/>
            <person name="Martin F."/>
            <person name="Silar P."/>
            <person name="Natvig D."/>
            <person name="Lalanne C."/>
            <person name="Gautier V."/>
            <person name="Ament-Velasquez S.L."/>
            <person name="Kruys A."/>
            <person name="Hutchinson M.I."/>
            <person name="Powell A.J."/>
            <person name="Barry K."/>
            <person name="Miller A.N."/>
            <person name="Grigoriev I.V."/>
            <person name="Debuchy R."/>
            <person name="Gladieux P."/>
            <person name="Thoren M.H."/>
            <person name="Johannesson H."/>
        </authorList>
    </citation>
    <scope>NUCLEOTIDE SEQUENCE</scope>
    <source>
        <strain evidence="1">CBS 314.62</strain>
    </source>
</reference>
<dbReference type="Proteomes" id="UP001270362">
    <property type="component" value="Unassembled WGS sequence"/>
</dbReference>
<accession>A0AAE1CE82</accession>
<reference evidence="1" key="1">
    <citation type="journal article" date="2023" name="Mol. Phylogenet. Evol.">
        <title>Genome-scale phylogeny and comparative genomics of the fungal order Sordariales.</title>
        <authorList>
            <person name="Hensen N."/>
            <person name="Bonometti L."/>
            <person name="Westerberg I."/>
            <person name="Brannstrom I.O."/>
            <person name="Guillou S."/>
            <person name="Cros-Aarteil S."/>
            <person name="Calhoun S."/>
            <person name="Haridas S."/>
            <person name="Kuo A."/>
            <person name="Mondo S."/>
            <person name="Pangilinan J."/>
            <person name="Riley R."/>
            <person name="LaButti K."/>
            <person name="Andreopoulos B."/>
            <person name="Lipzen A."/>
            <person name="Chen C."/>
            <person name="Yan M."/>
            <person name="Daum C."/>
            <person name="Ng V."/>
            <person name="Clum A."/>
            <person name="Steindorff A."/>
            <person name="Ohm R.A."/>
            <person name="Martin F."/>
            <person name="Silar P."/>
            <person name="Natvig D.O."/>
            <person name="Lalanne C."/>
            <person name="Gautier V."/>
            <person name="Ament-Velasquez S.L."/>
            <person name="Kruys A."/>
            <person name="Hutchinson M.I."/>
            <person name="Powell A.J."/>
            <person name="Barry K."/>
            <person name="Miller A.N."/>
            <person name="Grigoriev I.V."/>
            <person name="Debuchy R."/>
            <person name="Gladieux P."/>
            <person name="Hiltunen Thoren M."/>
            <person name="Johannesson H."/>
        </authorList>
    </citation>
    <scope>NUCLEOTIDE SEQUENCE</scope>
    <source>
        <strain evidence="1">CBS 314.62</strain>
    </source>
</reference>
<dbReference type="AlphaFoldDB" id="A0AAE1CE82"/>
<keyword evidence="2" id="KW-1185">Reference proteome</keyword>